<name>A0AAN8WLQ4_HALRR</name>
<dbReference type="GO" id="GO:0004177">
    <property type="term" value="F:aminopeptidase activity"/>
    <property type="evidence" value="ECO:0007669"/>
    <property type="project" value="TreeGrafter"/>
</dbReference>
<keyword evidence="2" id="KW-1185">Reference proteome</keyword>
<comment type="caution">
    <text evidence="1">The sequence shown here is derived from an EMBL/GenBank/DDBJ whole genome shotgun (WGS) entry which is preliminary data.</text>
</comment>
<dbReference type="InterPro" id="IPR034015">
    <property type="entry name" value="M1_LTA4H"/>
</dbReference>
<feature type="non-terminal residue" evidence="1">
    <location>
        <position position="57"/>
    </location>
</feature>
<keyword evidence="1" id="KW-0378">Hydrolase</keyword>
<dbReference type="EMBL" id="JAXCGZ010023279">
    <property type="protein sequence ID" value="KAK7014453.1"/>
    <property type="molecule type" value="Genomic_DNA"/>
</dbReference>
<dbReference type="Gene3D" id="1.10.390.10">
    <property type="entry name" value="Neutral Protease Domain 2"/>
    <property type="match status" value="1"/>
</dbReference>
<dbReference type="GO" id="GO:0004463">
    <property type="term" value="F:leukotriene-A4 hydrolase activity"/>
    <property type="evidence" value="ECO:0007669"/>
    <property type="project" value="UniProtKB-EC"/>
</dbReference>
<dbReference type="PANTHER" id="PTHR45726">
    <property type="entry name" value="LEUKOTRIENE A-4 HYDROLASE"/>
    <property type="match status" value="1"/>
</dbReference>
<dbReference type="EC" id="3.3.2.6" evidence="1"/>
<dbReference type="SUPFAM" id="SSF55486">
    <property type="entry name" value="Metalloproteases ('zincins'), catalytic domain"/>
    <property type="match status" value="1"/>
</dbReference>
<protein>
    <submittedName>
        <fullName evidence="1">Leukotriene A-4 hydrolase</fullName>
        <ecNumber evidence="1">3.3.2.6</ecNumber>
    </submittedName>
</protein>
<dbReference type="InterPro" id="IPR027268">
    <property type="entry name" value="Peptidase_M4/M1_CTD_sf"/>
</dbReference>
<reference evidence="1 2" key="1">
    <citation type="submission" date="2023-11" db="EMBL/GenBank/DDBJ databases">
        <title>Halocaridina rubra genome assembly.</title>
        <authorList>
            <person name="Smith C."/>
        </authorList>
    </citation>
    <scope>NUCLEOTIDE SEQUENCE [LARGE SCALE GENOMIC DNA]</scope>
    <source>
        <strain evidence="1">EP-1</strain>
        <tissue evidence="1">Whole</tissue>
    </source>
</reference>
<dbReference type="GO" id="GO:0004301">
    <property type="term" value="F:epoxide hydrolase activity"/>
    <property type="evidence" value="ECO:0007669"/>
    <property type="project" value="TreeGrafter"/>
</dbReference>
<dbReference type="Proteomes" id="UP001381693">
    <property type="component" value="Unassembled WGS sequence"/>
</dbReference>
<sequence>EFEPFLKAYLDKFKYKSITSDIFKDFLLEYFFDKKKIFDSVDWDAWLHTPGMPPIKP</sequence>
<evidence type="ECO:0000313" key="2">
    <source>
        <dbReference type="Proteomes" id="UP001381693"/>
    </source>
</evidence>
<dbReference type="PANTHER" id="PTHR45726:SF3">
    <property type="entry name" value="LEUKOTRIENE A-4 HYDROLASE"/>
    <property type="match status" value="1"/>
</dbReference>
<feature type="non-terminal residue" evidence="1">
    <location>
        <position position="1"/>
    </location>
</feature>
<dbReference type="GO" id="GO:0043171">
    <property type="term" value="P:peptide catabolic process"/>
    <property type="evidence" value="ECO:0007669"/>
    <property type="project" value="TreeGrafter"/>
</dbReference>
<gene>
    <name evidence="1" type="primary">LTA4H_2</name>
    <name evidence="1" type="ORF">SK128_024625</name>
</gene>
<proteinExistence type="predicted"/>
<dbReference type="AlphaFoldDB" id="A0AAN8WLQ4"/>
<dbReference type="GO" id="GO:0005829">
    <property type="term" value="C:cytosol"/>
    <property type="evidence" value="ECO:0007669"/>
    <property type="project" value="TreeGrafter"/>
</dbReference>
<accession>A0AAN8WLQ4</accession>
<evidence type="ECO:0000313" key="1">
    <source>
        <dbReference type="EMBL" id="KAK7014453.1"/>
    </source>
</evidence>
<organism evidence="1 2">
    <name type="scientific">Halocaridina rubra</name>
    <name type="common">Hawaiian red shrimp</name>
    <dbReference type="NCBI Taxonomy" id="373956"/>
    <lineage>
        <taxon>Eukaryota</taxon>
        <taxon>Metazoa</taxon>
        <taxon>Ecdysozoa</taxon>
        <taxon>Arthropoda</taxon>
        <taxon>Crustacea</taxon>
        <taxon>Multicrustacea</taxon>
        <taxon>Malacostraca</taxon>
        <taxon>Eumalacostraca</taxon>
        <taxon>Eucarida</taxon>
        <taxon>Decapoda</taxon>
        <taxon>Pleocyemata</taxon>
        <taxon>Caridea</taxon>
        <taxon>Atyoidea</taxon>
        <taxon>Atyidae</taxon>
        <taxon>Halocaridina</taxon>
    </lineage>
</organism>